<reference evidence="1 2" key="1">
    <citation type="journal article" date="2012" name="Proc. Natl. Acad. Sci. U.S.A.">
        <title>Genome streamlining and chemical defense in a coral reef symbiosis.</title>
        <authorList>
            <person name="Kwan J.C."/>
            <person name="Donia M.S."/>
            <person name="Han A.W."/>
            <person name="Hirose E."/>
            <person name="Haygood M.G."/>
            <person name="Schmidt E.W."/>
        </authorList>
    </citation>
    <scope>NUCLEOTIDE SEQUENCE [LARGE SCALE GENOMIC DNA]</scope>
    <source>
        <strain evidence="1 2">L2</strain>
    </source>
</reference>
<dbReference type="HOGENOM" id="CLU_3326016_0_0_5"/>
<dbReference type="Proteomes" id="UP000010077">
    <property type="component" value="Chromosome"/>
</dbReference>
<proteinExistence type="predicted"/>
<dbReference type="AlphaFoldDB" id="K7ZD62"/>
<name>K7ZD62_9PROT</name>
<evidence type="ECO:0000313" key="2">
    <source>
        <dbReference type="Proteomes" id="UP000010077"/>
    </source>
</evidence>
<organism evidence="1 2">
    <name type="scientific">Candidatus Endolissoclinum faulkneri L2</name>
    <dbReference type="NCBI Taxonomy" id="1193729"/>
    <lineage>
        <taxon>Bacteria</taxon>
        <taxon>Pseudomonadati</taxon>
        <taxon>Pseudomonadota</taxon>
        <taxon>Alphaproteobacteria</taxon>
        <taxon>Rhodospirillales</taxon>
        <taxon>Rhodospirillaceae</taxon>
        <taxon>Candidatus Endolissoclinum</taxon>
    </lineage>
</organism>
<dbReference type="EMBL" id="CP003539">
    <property type="protein sequence ID" value="AFX99226.1"/>
    <property type="molecule type" value="Genomic_DNA"/>
</dbReference>
<gene>
    <name evidence="1" type="ORF">A1OE_1048</name>
</gene>
<evidence type="ECO:0000313" key="1">
    <source>
        <dbReference type="EMBL" id="AFX99226.1"/>
    </source>
</evidence>
<accession>K7ZD62</accession>
<keyword evidence="2" id="KW-1185">Reference proteome</keyword>
<protein>
    <submittedName>
        <fullName evidence="1">Uncharacterized protein</fullName>
    </submittedName>
</protein>
<sequence>MPSYSYLNMFLQHNIFMMPCKNRLTQGFYHYRQTIITV</sequence>
<dbReference type="KEGG" id="thal:A1OE_1048"/>